<keyword evidence="3" id="KW-1185">Reference proteome</keyword>
<protein>
    <recommendedName>
        <fullName evidence="4">Secreted protein</fullName>
    </recommendedName>
</protein>
<dbReference type="PROSITE" id="PS51257">
    <property type="entry name" value="PROKAR_LIPOPROTEIN"/>
    <property type="match status" value="1"/>
</dbReference>
<evidence type="ECO:0000313" key="2">
    <source>
        <dbReference type="EMBL" id="KMS94199.1"/>
    </source>
</evidence>
<dbReference type="AlphaFoldDB" id="A0A0J8AZJ2"/>
<name>A0A0J8AZJ2_BETVV</name>
<dbReference type="Proteomes" id="UP000035740">
    <property type="component" value="Unassembled WGS sequence"/>
</dbReference>
<accession>A0A0J8AZJ2</accession>
<organism evidence="2 3">
    <name type="scientific">Beta vulgaris subsp. vulgaris</name>
    <name type="common">Beet</name>
    <dbReference type="NCBI Taxonomy" id="3555"/>
    <lineage>
        <taxon>Eukaryota</taxon>
        <taxon>Viridiplantae</taxon>
        <taxon>Streptophyta</taxon>
        <taxon>Embryophyta</taxon>
        <taxon>Tracheophyta</taxon>
        <taxon>Spermatophyta</taxon>
        <taxon>Magnoliopsida</taxon>
        <taxon>eudicotyledons</taxon>
        <taxon>Gunneridae</taxon>
        <taxon>Pentapetalae</taxon>
        <taxon>Caryophyllales</taxon>
        <taxon>Chenopodiaceae</taxon>
        <taxon>Betoideae</taxon>
        <taxon>Beta</taxon>
    </lineage>
</organism>
<dbReference type="EMBL" id="KQ095387">
    <property type="protein sequence ID" value="KMS94199.1"/>
    <property type="molecule type" value="Genomic_DNA"/>
</dbReference>
<proteinExistence type="predicted"/>
<feature type="signal peptide" evidence="1">
    <location>
        <begin position="1"/>
        <end position="23"/>
    </location>
</feature>
<keyword evidence="1" id="KW-0732">Signal</keyword>
<sequence>MLKHVPILSTLVILAICVSLGSCKGLAESERKPYSKTYKQRELSALGVNVITDTKSPEGGKCPGGSQEVTGFGCYQGHAKIWSSKLCSGAQDASGSKCQKECSAWVLEQGNRTLVPVAKQHLCYIPEGPEGNENTSGEKCPATRFEKKGGKCKCWVCLVRIEG</sequence>
<gene>
    <name evidence="2" type="ORF">BVRB_023810</name>
</gene>
<feature type="chain" id="PRO_5005294125" description="Secreted protein" evidence="1">
    <location>
        <begin position="24"/>
        <end position="163"/>
    </location>
</feature>
<evidence type="ECO:0008006" key="4">
    <source>
        <dbReference type="Google" id="ProtNLM"/>
    </source>
</evidence>
<evidence type="ECO:0000313" key="3">
    <source>
        <dbReference type="Proteomes" id="UP000035740"/>
    </source>
</evidence>
<dbReference type="Gramene" id="KMS94199">
    <property type="protein sequence ID" value="KMS94199"/>
    <property type="gene ID" value="BVRB_023810"/>
</dbReference>
<reference evidence="2 3" key="1">
    <citation type="journal article" date="2014" name="Nature">
        <title>The genome of the recently domesticated crop plant sugar beet (Beta vulgaris).</title>
        <authorList>
            <person name="Dohm J.C."/>
            <person name="Minoche A.E."/>
            <person name="Holtgrawe D."/>
            <person name="Capella-Gutierrez S."/>
            <person name="Zakrzewski F."/>
            <person name="Tafer H."/>
            <person name="Rupp O."/>
            <person name="Sorensen T.R."/>
            <person name="Stracke R."/>
            <person name="Reinhardt R."/>
            <person name="Goesmann A."/>
            <person name="Kraft T."/>
            <person name="Schulz B."/>
            <person name="Stadler P.F."/>
            <person name="Schmidt T."/>
            <person name="Gabaldon T."/>
            <person name="Lehrach H."/>
            <person name="Weisshaar B."/>
            <person name="Himmelbauer H."/>
        </authorList>
    </citation>
    <scope>NUCLEOTIDE SEQUENCE [LARGE SCALE GENOMIC DNA]</scope>
    <source>
        <tissue evidence="2">Taproot</tissue>
    </source>
</reference>
<evidence type="ECO:0000256" key="1">
    <source>
        <dbReference type="SAM" id="SignalP"/>
    </source>
</evidence>